<evidence type="ECO:0000313" key="2">
    <source>
        <dbReference type="Proteomes" id="UP001143509"/>
    </source>
</evidence>
<gene>
    <name evidence="1" type="ORF">GCM10017620_14910</name>
</gene>
<evidence type="ECO:0008006" key="3">
    <source>
        <dbReference type="Google" id="ProtNLM"/>
    </source>
</evidence>
<name>A0ABQ5T869_9CAUL</name>
<evidence type="ECO:0000313" key="1">
    <source>
        <dbReference type="EMBL" id="GLK48518.1"/>
    </source>
</evidence>
<comment type="caution">
    <text evidence="1">The sequence shown here is derived from an EMBL/GenBank/DDBJ whole genome shotgun (WGS) entry which is preliminary data.</text>
</comment>
<dbReference type="PROSITE" id="PS51257">
    <property type="entry name" value="PROKAR_LIPOPROTEIN"/>
    <property type="match status" value="1"/>
</dbReference>
<proteinExistence type="predicted"/>
<keyword evidence="2" id="KW-1185">Reference proteome</keyword>
<accession>A0ABQ5T869</accession>
<protein>
    <recommendedName>
        <fullName evidence="3">Lipoprotein</fullName>
    </recommendedName>
</protein>
<dbReference type="Proteomes" id="UP001143509">
    <property type="component" value="Unassembled WGS sequence"/>
</dbReference>
<organism evidence="1 2">
    <name type="scientific">Brevundimonas intermedia</name>
    <dbReference type="NCBI Taxonomy" id="74315"/>
    <lineage>
        <taxon>Bacteria</taxon>
        <taxon>Pseudomonadati</taxon>
        <taxon>Pseudomonadota</taxon>
        <taxon>Alphaproteobacteria</taxon>
        <taxon>Caulobacterales</taxon>
        <taxon>Caulobacteraceae</taxon>
        <taxon>Brevundimonas</taxon>
    </lineage>
</organism>
<sequence>MAKAKVGIGAFVFFLTAGCQPAEPTASCGVNFCLPDGLTFADVQAYNGTFIYVALPGDGTGIIIAETNEQDWPLGGGSVAKSANGTPLPLAINKDARFIPSTIQGDVPGAAVEMHFLGSPSPHVRLTGFCESSSSCVVADFAKNLRPR</sequence>
<dbReference type="EMBL" id="BSFD01000003">
    <property type="protein sequence ID" value="GLK48518.1"/>
    <property type="molecule type" value="Genomic_DNA"/>
</dbReference>
<reference evidence="1" key="2">
    <citation type="submission" date="2023-01" db="EMBL/GenBank/DDBJ databases">
        <authorList>
            <person name="Sun Q."/>
            <person name="Evtushenko L."/>
        </authorList>
    </citation>
    <scope>NUCLEOTIDE SEQUENCE</scope>
    <source>
        <strain evidence="1">VKM B-1499</strain>
    </source>
</reference>
<reference evidence="1" key="1">
    <citation type="journal article" date="2014" name="Int. J. Syst. Evol. Microbiol.">
        <title>Complete genome of a new Firmicutes species belonging to the dominant human colonic microbiota ('Ruminococcus bicirculans') reveals two chromosomes and a selective capacity to utilize plant glucans.</title>
        <authorList>
            <consortium name="NISC Comparative Sequencing Program"/>
            <person name="Wegmann U."/>
            <person name="Louis P."/>
            <person name="Goesmann A."/>
            <person name="Henrissat B."/>
            <person name="Duncan S.H."/>
            <person name="Flint H.J."/>
        </authorList>
    </citation>
    <scope>NUCLEOTIDE SEQUENCE</scope>
    <source>
        <strain evidence="1">VKM B-1499</strain>
    </source>
</reference>